<keyword evidence="18" id="KW-1185">Reference proteome</keyword>
<keyword evidence="5 14" id="KW-0812">Transmembrane</keyword>
<comment type="similarity">
    <text evidence="2 13">Belongs to the G-protein coupled receptor T2R family.</text>
</comment>
<feature type="domain" description="G-protein coupled receptors family 1 profile" evidence="16">
    <location>
        <begin position="6"/>
        <end position="288"/>
    </location>
</feature>
<comment type="function">
    <text evidence="12">Receptor that may play a role in the perception of bitterness and is gustducin-linked. May play a role in sensing the chemical composition of the gastrointestinal content. The activity of this receptor may stimulate alpha gustducin, mediate PLC-beta-2 activation and lead to the gating of TRPM5.</text>
</comment>
<evidence type="ECO:0000256" key="2">
    <source>
        <dbReference type="ARBA" id="ARBA00007376"/>
    </source>
</evidence>
<dbReference type="Gene3D" id="1.20.1070.10">
    <property type="entry name" value="Rhodopsin 7-helix transmembrane proteins"/>
    <property type="match status" value="1"/>
</dbReference>
<evidence type="ECO:0000313" key="18">
    <source>
        <dbReference type="Proteomes" id="UP000694414"/>
    </source>
</evidence>
<keyword evidence="10" id="KW-0325">Glycoprotein</keyword>
<dbReference type="InterPro" id="IPR007960">
    <property type="entry name" value="TAS2R"/>
</dbReference>
<feature type="transmembrane region" description="Helical" evidence="15">
    <location>
        <begin position="6"/>
        <end position="27"/>
    </location>
</feature>
<keyword evidence="4 14" id="KW-0716">Sensory transduction</keyword>
<evidence type="ECO:0000256" key="1">
    <source>
        <dbReference type="ARBA" id="ARBA00004141"/>
    </source>
</evidence>
<evidence type="ECO:0000256" key="15">
    <source>
        <dbReference type="SAM" id="Phobius"/>
    </source>
</evidence>
<proteinExistence type="inferred from homology"/>
<dbReference type="SUPFAM" id="SSF81321">
    <property type="entry name" value="Family A G protein-coupled receptor-like"/>
    <property type="match status" value="1"/>
</dbReference>
<feature type="transmembrane region" description="Helical" evidence="15">
    <location>
        <begin position="84"/>
        <end position="109"/>
    </location>
</feature>
<dbReference type="PANTHER" id="PTHR11394">
    <property type="entry name" value="TASTE RECEPTOR TYPE 2"/>
    <property type="match status" value="1"/>
</dbReference>
<evidence type="ECO:0000256" key="10">
    <source>
        <dbReference type="ARBA" id="ARBA00023180"/>
    </source>
</evidence>
<name>A0A8C9DJK6_PROSS</name>
<keyword evidence="8 14" id="KW-0472">Membrane</keyword>
<keyword evidence="9 14" id="KW-0675">Receptor</keyword>
<dbReference type="GO" id="GO:0004930">
    <property type="term" value="F:G protein-coupled receptor activity"/>
    <property type="evidence" value="ECO:0007669"/>
    <property type="project" value="UniProtKB-KW"/>
</dbReference>
<dbReference type="Pfam" id="PF05296">
    <property type="entry name" value="TAS2R"/>
    <property type="match status" value="1"/>
</dbReference>
<evidence type="ECO:0000256" key="5">
    <source>
        <dbReference type="ARBA" id="ARBA00022692"/>
    </source>
</evidence>
<dbReference type="FunFam" id="1.20.1070.10:FF:000042">
    <property type="entry name" value="Taste receptor type 2 member 7"/>
    <property type="match status" value="1"/>
</dbReference>
<evidence type="ECO:0000256" key="12">
    <source>
        <dbReference type="ARBA" id="ARBA00024847"/>
    </source>
</evidence>
<dbReference type="GeneTree" id="ENSGT01150000286975"/>
<comment type="subcellular location">
    <subcellularLocation>
        <location evidence="1 14">Membrane</location>
        <topology evidence="1 14">Multi-pass membrane protein</topology>
    </subcellularLocation>
</comment>
<sequence>MFYTEENIFVIIIIGEFIIGMLGNGYIGLVNWIDWIKKKKISSIDFILTNLAISRICLIGVMVLNGIIMVLYSDVYATNKLIVIIYTFWTFFNYLSIWFSTCLNVFYFLKIASFSHPLFLWLKWRIDRVVHWILLGCFAISLPVSLMTGLELSHDYRFYKIAQHKRNITEMFHVSRIQYFDPVTLSHLLTVVPFAVSLISFLLLVRSLWRHTKQMKLHATGCRDPSRQAHVRAIKIVTSFLVFLFLYYVFSLVVTFSYLMTEHKLVVMFSEIVLILYPLGHSLILIIINNKLRQAFVRMLMCRKIACMI</sequence>
<evidence type="ECO:0000313" key="17">
    <source>
        <dbReference type="Ensembl" id="ENSPSMP00000013949.1"/>
    </source>
</evidence>
<keyword evidence="7 14" id="KW-0297">G-protein coupled receptor</keyword>
<dbReference type="GO" id="GO:0033038">
    <property type="term" value="F:bitter taste receptor activity"/>
    <property type="evidence" value="ECO:0007669"/>
    <property type="project" value="Ensembl"/>
</dbReference>
<feature type="transmembrane region" description="Helical" evidence="15">
    <location>
        <begin position="185"/>
        <end position="205"/>
    </location>
</feature>
<dbReference type="PANTHER" id="PTHR11394:SF31">
    <property type="entry name" value="TASTE RECEPTOR TYPE 2 MEMBER 8"/>
    <property type="match status" value="1"/>
</dbReference>
<evidence type="ECO:0000256" key="3">
    <source>
        <dbReference type="ARBA" id="ARBA00022480"/>
    </source>
</evidence>
<evidence type="ECO:0000256" key="4">
    <source>
        <dbReference type="ARBA" id="ARBA00022606"/>
    </source>
</evidence>
<organism evidence="17 18">
    <name type="scientific">Prolemur simus</name>
    <name type="common">Greater bamboo lemur</name>
    <name type="synonym">Hapalemur simus</name>
    <dbReference type="NCBI Taxonomy" id="1328070"/>
    <lineage>
        <taxon>Eukaryota</taxon>
        <taxon>Metazoa</taxon>
        <taxon>Chordata</taxon>
        <taxon>Craniata</taxon>
        <taxon>Vertebrata</taxon>
        <taxon>Euteleostomi</taxon>
        <taxon>Mammalia</taxon>
        <taxon>Eutheria</taxon>
        <taxon>Euarchontoglires</taxon>
        <taxon>Primates</taxon>
        <taxon>Strepsirrhini</taxon>
        <taxon>Lemuriformes</taxon>
        <taxon>Lemuridae</taxon>
        <taxon>Prolemur</taxon>
    </lineage>
</organism>
<reference evidence="17" key="2">
    <citation type="submission" date="2025-09" db="UniProtKB">
        <authorList>
            <consortium name="Ensembl"/>
        </authorList>
    </citation>
    <scope>IDENTIFICATION</scope>
</reference>
<evidence type="ECO:0000256" key="13">
    <source>
        <dbReference type="RuleBase" id="RU004423"/>
    </source>
</evidence>
<keyword evidence="11 14" id="KW-0807">Transducer</keyword>
<keyword evidence="6 15" id="KW-1133">Transmembrane helix</keyword>
<evidence type="ECO:0000256" key="11">
    <source>
        <dbReference type="ARBA" id="ARBA00023224"/>
    </source>
</evidence>
<dbReference type="Proteomes" id="UP000694414">
    <property type="component" value="Unplaced"/>
</dbReference>
<evidence type="ECO:0000256" key="7">
    <source>
        <dbReference type="ARBA" id="ARBA00023040"/>
    </source>
</evidence>
<feature type="transmembrane region" description="Helical" evidence="15">
    <location>
        <begin position="265"/>
        <end position="288"/>
    </location>
</feature>
<keyword evidence="3 14" id="KW-0919">Taste</keyword>
<evidence type="ECO:0000256" key="6">
    <source>
        <dbReference type="ARBA" id="ARBA00022989"/>
    </source>
</evidence>
<reference evidence="17" key="1">
    <citation type="submission" date="2025-08" db="UniProtKB">
        <authorList>
            <consortium name="Ensembl"/>
        </authorList>
    </citation>
    <scope>IDENTIFICATION</scope>
</reference>
<evidence type="ECO:0000256" key="9">
    <source>
        <dbReference type="ARBA" id="ARBA00023170"/>
    </source>
</evidence>
<evidence type="ECO:0000259" key="16">
    <source>
        <dbReference type="PROSITE" id="PS50262"/>
    </source>
</evidence>
<dbReference type="Ensembl" id="ENSPSMT00000016218.1">
    <property type="protein sequence ID" value="ENSPSMP00000013949.1"/>
    <property type="gene ID" value="ENSPSMG00000010013.1"/>
</dbReference>
<dbReference type="AlphaFoldDB" id="A0A8C9DJK6"/>
<feature type="transmembrane region" description="Helical" evidence="15">
    <location>
        <begin position="129"/>
        <end position="150"/>
    </location>
</feature>
<feature type="transmembrane region" description="Helical" evidence="15">
    <location>
        <begin position="47"/>
        <end position="72"/>
    </location>
</feature>
<protein>
    <recommendedName>
        <fullName evidence="14">Taste receptor type 2</fullName>
    </recommendedName>
</protein>
<evidence type="ECO:0000256" key="8">
    <source>
        <dbReference type="ARBA" id="ARBA00023136"/>
    </source>
</evidence>
<accession>A0A8C9DJK6</accession>
<feature type="transmembrane region" description="Helical" evidence="15">
    <location>
        <begin position="236"/>
        <end position="259"/>
    </location>
</feature>
<gene>
    <name evidence="17" type="primary">TAS2R8</name>
</gene>
<dbReference type="PROSITE" id="PS50262">
    <property type="entry name" value="G_PROTEIN_RECEP_F1_2"/>
    <property type="match status" value="1"/>
</dbReference>
<evidence type="ECO:0000256" key="14">
    <source>
        <dbReference type="RuleBase" id="RU004424"/>
    </source>
</evidence>
<dbReference type="InterPro" id="IPR017452">
    <property type="entry name" value="GPCR_Rhodpsn_7TM"/>
</dbReference>
<dbReference type="GO" id="GO:0005886">
    <property type="term" value="C:plasma membrane"/>
    <property type="evidence" value="ECO:0007669"/>
    <property type="project" value="UniProtKB-ARBA"/>
</dbReference>